<organism evidence="1 2">
    <name type="scientific">Rhamnusium bicolor</name>
    <dbReference type="NCBI Taxonomy" id="1586634"/>
    <lineage>
        <taxon>Eukaryota</taxon>
        <taxon>Metazoa</taxon>
        <taxon>Ecdysozoa</taxon>
        <taxon>Arthropoda</taxon>
        <taxon>Hexapoda</taxon>
        <taxon>Insecta</taxon>
        <taxon>Pterygota</taxon>
        <taxon>Neoptera</taxon>
        <taxon>Endopterygota</taxon>
        <taxon>Coleoptera</taxon>
        <taxon>Polyphaga</taxon>
        <taxon>Cucujiformia</taxon>
        <taxon>Chrysomeloidea</taxon>
        <taxon>Cerambycidae</taxon>
        <taxon>Lepturinae</taxon>
        <taxon>Rhagiini</taxon>
        <taxon>Rhamnusium</taxon>
    </lineage>
</organism>
<dbReference type="Proteomes" id="UP001162156">
    <property type="component" value="Unassembled WGS sequence"/>
</dbReference>
<comment type="caution">
    <text evidence="1">The sequence shown here is derived from an EMBL/GenBank/DDBJ whole genome shotgun (WGS) entry which is preliminary data.</text>
</comment>
<reference evidence="1" key="1">
    <citation type="journal article" date="2023" name="Insect Mol. Biol.">
        <title>Genome sequencing provides insights into the evolution of gene families encoding plant cell wall-degrading enzymes in longhorned beetles.</title>
        <authorList>
            <person name="Shin N.R."/>
            <person name="Okamura Y."/>
            <person name="Kirsch R."/>
            <person name="Pauchet Y."/>
        </authorList>
    </citation>
    <scope>NUCLEOTIDE SEQUENCE</scope>
    <source>
        <strain evidence="1">RBIC_L_NR</strain>
    </source>
</reference>
<accession>A0AAV8WQV6</accession>
<dbReference type="EMBL" id="JANEYF010005225">
    <property type="protein sequence ID" value="KAJ8928846.1"/>
    <property type="molecule type" value="Genomic_DNA"/>
</dbReference>
<proteinExistence type="predicted"/>
<protein>
    <submittedName>
        <fullName evidence="1">Uncharacterized protein</fullName>
    </submittedName>
</protein>
<name>A0AAV8WQV6_9CUCU</name>
<keyword evidence="2" id="KW-1185">Reference proteome</keyword>
<dbReference type="AlphaFoldDB" id="A0AAV8WQV6"/>
<gene>
    <name evidence="1" type="ORF">NQ314_018531</name>
</gene>
<sequence>MRSKLDYGAIAYSSATRKLLQSIDTIHNKAIRPALGAYHTSPVASILCEAGEPPLAFRRQYLSLSYASKISTNQENPTHANTFSNRLSAMYMNRPRVVPPFYERINKHISDLSITFPKHSAYTQTPAYWTINLSICNTVLTYFNKFNINHDIIIQKFHEIHNNYSEYTTIYTDASKSEEGVGSAIVTPNVTLKFRLPIESSTLTAEIHAILQALIHTKKS</sequence>
<evidence type="ECO:0000313" key="2">
    <source>
        <dbReference type="Proteomes" id="UP001162156"/>
    </source>
</evidence>
<evidence type="ECO:0000313" key="1">
    <source>
        <dbReference type="EMBL" id="KAJ8928846.1"/>
    </source>
</evidence>